<comment type="caution">
    <text evidence="1">The sequence shown here is derived from an EMBL/GenBank/DDBJ whole genome shotgun (WGS) entry which is preliminary data.</text>
</comment>
<name>A0ABS9J7K0_9FLAO</name>
<dbReference type="Proteomes" id="UP000829517">
    <property type="component" value="Unassembled WGS sequence"/>
</dbReference>
<sequence length="262" mass="30379">MPLNKLNKENCIKAIQIWNEARCDYSKISKLIAPFSSFSFSLEDYLWLKHKNDYSFFHIYVGIHNSKLILISVPLNNQGKEKKLDFFIYSSYGPIANNLTLVEEDTFVTTKKTVLDKNLNVISYCENNNLPINNEPRISQRASVNDIELWKNNCMDWFYYECEKDNGENIFKAFKVPFSDADMLINDSKYNEIKILFGLKFSIVYQKSLPNLIFVATHSSGKKDSRIIRGISVDTPEVMNTQDYSQPCPPFCRESDDFGLFS</sequence>
<accession>A0ABS9J7K0</accession>
<dbReference type="RefSeq" id="WP_236960637.1">
    <property type="nucleotide sequence ID" value="NZ_JAETXX010000015.1"/>
</dbReference>
<evidence type="ECO:0000313" key="1">
    <source>
        <dbReference type="EMBL" id="MCF8716323.1"/>
    </source>
</evidence>
<evidence type="ECO:0000313" key="2">
    <source>
        <dbReference type="Proteomes" id="UP000829517"/>
    </source>
</evidence>
<reference evidence="1 2" key="1">
    <citation type="submission" date="2021-01" db="EMBL/GenBank/DDBJ databases">
        <title>Genome sequencing of Joostella atrarenae M1-2 (= KCTC 23194).</title>
        <authorList>
            <person name="Zakaria M.R."/>
            <person name="Lam M.Q."/>
            <person name="Chong C.S."/>
        </authorList>
    </citation>
    <scope>NUCLEOTIDE SEQUENCE [LARGE SCALE GENOMIC DNA]</scope>
    <source>
        <strain evidence="1 2">M1-2</strain>
    </source>
</reference>
<keyword evidence="2" id="KW-1185">Reference proteome</keyword>
<proteinExistence type="predicted"/>
<protein>
    <submittedName>
        <fullName evidence="1">Uncharacterized protein</fullName>
    </submittedName>
</protein>
<organism evidence="1 2">
    <name type="scientific">Joostella atrarenae</name>
    <dbReference type="NCBI Taxonomy" id="679257"/>
    <lineage>
        <taxon>Bacteria</taxon>
        <taxon>Pseudomonadati</taxon>
        <taxon>Bacteroidota</taxon>
        <taxon>Flavobacteriia</taxon>
        <taxon>Flavobacteriales</taxon>
        <taxon>Flavobacteriaceae</taxon>
        <taxon>Joostella</taxon>
    </lineage>
</organism>
<gene>
    <name evidence="1" type="ORF">JM658_15945</name>
</gene>
<dbReference type="EMBL" id="JAETXX010000015">
    <property type="protein sequence ID" value="MCF8716323.1"/>
    <property type="molecule type" value="Genomic_DNA"/>
</dbReference>